<sequence>MAPTLSNVHVWPDGGWPDRRWYPHGMHEETHGPVLAMDALLRGSLKVTEPLGECLAAEGITMPFASIRLLPGRPSASGDLEVEVSNHMAGGEDIAHVSVPAGFHDLDVRERDSLVLIMWRETLKRLVARRGGDPAAVDRAADAVRRDDYEFQRHGPWKQDRSRSRRMRLVGVLRDEGFLRLRVEVDELRGERSLRLSVEILGGSSYWSFDRAARSPRWTSSTTVEGISVPGIILGDRGSFTFDVVTGAVEVRGGHVDPLPIEPSGPATAIGFRFVEKPDDHIDVMWGSAIYDFDDVPRGVRGGEGTSRGPGGVGCLARVVEDGGRRRGAVRLRLQRREGFLGRAVHGTRAQHQHQAPDGDDPDRGRG</sequence>
<dbReference type="Proteomes" id="UP000265355">
    <property type="component" value="Unassembled WGS sequence"/>
</dbReference>
<dbReference type="EMBL" id="QWEE01000001">
    <property type="protein sequence ID" value="RII94898.1"/>
    <property type="molecule type" value="Genomic_DNA"/>
</dbReference>
<evidence type="ECO:0000313" key="3">
    <source>
        <dbReference type="Proteomes" id="UP000265355"/>
    </source>
</evidence>
<feature type="region of interest" description="Disordered" evidence="1">
    <location>
        <begin position="343"/>
        <end position="367"/>
    </location>
</feature>
<organism evidence="2 3">
    <name type="scientific">Clavibacter californiensis</name>
    <dbReference type="NCBI Taxonomy" id="1401995"/>
    <lineage>
        <taxon>Bacteria</taxon>
        <taxon>Bacillati</taxon>
        <taxon>Actinomycetota</taxon>
        <taxon>Actinomycetes</taxon>
        <taxon>Micrococcales</taxon>
        <taxon>Microbacteriaceae</taxon>
        <taxon>Clavibacter</taxon>
    </lineage>
</organism>
<protein>
    <recommendedName>
        <fullName evidence="4">Glycogen debranching enzyme N-terminal domain-containing protein</fullName>
    </recommendedName>
</protein>
<reference evidence="2 3" key="1">
    <citation type="submission" date="2018-08" db="EMBL/GenBank/DDBJ databases">
        <title>Genome Sequence of Clavibacter michiganensis Subspecies type strains, and the Atypical Peach-Colored Strains Isolated from Tomato.</title>
        <authorList>
            <person name="Osdaghi E."/>
            <person name="Portier P."/>
            <person name="Briand M."/>
            <person name="Jacques M.-A."/>
        </authorList>
    </citation>
    <scope>NUCLEOTIDE SEQUENCE [LARGE SCALE GENOMIC DNA]</scope>
    <source>
        <strain evidence="2 3">CFBP 8216</strain>
    </source>
</reference>
<evidence type="ECO:0000256" key="1">
    <source>
        <dbReference type="SAM" id="MobiDB-lite"/>
    </source>
</evidence>
<name>A0ABX9NA92_9MICO</name>
<proteinExistence type="predicted"/>
<keyword evidence="3" id="KW-1185">Reference proteome</keyword>
<evidence type="ECO:0008006" key="4">
    <source>
        <dbReference type="Google" id="ProtNLM"/>
    </source>
</evidence>
<accession>A0ABX9NA92</accession>
<evidence type="ECO:0000313" key="2">
    <source>
        <dbReference type="EMBL" id="RII94898.1"/>
    </source>
</evidence>
<gene>
    <name evidence="2" type="ORF">DZF98_00320</name>
</gene>
<dbReference type="RefSeq" id="WP_119372108.1">
    <property type="nucleotide sequence ID" value="NZ_CP040793.1"/>
</dbReference>
<comment type="caution">
    <text evidence="2">The sequence shown here is derived from an EMBL/GenBank/DDBJ whole genome shotgun (WGS) entry which is preliminary data.</text>
</comment>